<dbReference type="EMBL" id="BTRK01000003">
    <property type="protein sequence ID" value="GMR43928.1"/>
    <property type="molecule type" value="Genomic_DNA"/>
</dbReference>
<name>A0AAN4ZMG0_9BILA</name>
<protein>
    <submittedName>
        <fullName evidence="1">Uncharacterized protein</fullName>
    </submittedName>
</protein>
<sequence>MICTKRSSDADPIQFLYSSTTRILVSIRRLPCNKSIHMRREPEEVSVSNSKSSHVGRGTPLILCSLSLAKSMPSTYLHDFSPLF</sequence>
<evidence type="ECO:0000313" key="2">
    <source>
        <dbReference type="Proteomes" id="UP001328107"/>
    </source>
</evidence>
<keyword evidence="2" id="KW-1185">Reference proteome</keyword>
<comment type="caution">
    <text evidence="1">The sequence shown here is derived from an EMBL/GenBank/DDBJ whole genome shotgun (WGS) entry which is preliminary data.</text>
</comment>
<organism evidence="1 2">
    <name type="scientific">Pristionchus mayeri</name>
    <dbReference type="NCBI Taxonomy" id="1317129"/>
    <lineage>
        <taxon>Eukaryota</taxon>
        <taxon>Metazoa</taxon>
        <taxon>Ecdysozoa</taxon>
        <taxon>Nematoda</taxon>
        <taxon>Chromadorea</taxon>
        <taxon>Rhabditida</taxon>
        <taxon>Rhabditina</taxon>
        <taxon>Diplogasteromorpha</taxon>
        <taxon>Diplogasteroidea</taxon>
        <taxon>Neodiplogasteridae</taxon>
        <taxon>Pristionchus</taxon>
    </lineage>
</organism>
<proteinExistence type="predicted"/>
<reference evidence="2" key="1">
    <citation type="submission" date="2022-10" db="EMBL/GenBank/DDBJ databases">
        <title>Genome assembly of Pristionchus species.</title>
        <authorList>
            <person name="Yoshida K."/>
            <person name="Sommer R.J."/>
        </authorList>
    </citation>
    <scope>NUCLEOTIDE SEQUENCE [LARGE SCALE GENOMIC DNA]</scope>
    <source>
        <strain evidence="2">RS5460</strain>
    </source>
</reference>
<dbReference type="Proteomes" id="UP001328107">
    <property type="component" value="Unassembled WGS sequence"/>
</dbReference>
<gene>
    <name evidence="1" type="ORF">PMAYCL1PPCAC_14123</name>
</gene>
<accession>A0AAN4ZMG0</accession>
<evidence type="ECO:0000313" key="1">
    <source>
        <dbReference type="EMBL" id="GMR43928.1"/>
    </source>
</evidence>
<dbReference type="AlphaFoldDB" id="A0AAN4ZMG0"/>